<gene>
    <name evidence="1" type="primary">orf05769</name>
    <name evidence="1" type="ORF">Q903MT_gene5737</name>
</gene>
<name>A0A6B9XWK5_PICSI</name>
<geneLocation type="mitochondrion" evidence="1"/>
<keyword evidence="1" id="KW-0496">Mitochondrion</keyword>
<dbReference type="AlphaFoldDB" id="A0A6B9XWK5"/>
<accession>A0A6B9XWK5</accession>
<dbReference type="EMBL" id="MK697702">
    <property type="protein sequence ID" value="QHR91701.1"/>
    <property type="molecule type" value="Genomic_DNA"/>
</dbReference>
<reference evidence="1" key="1">
    <citation type="submission" date="2019-03" db="EMBL/GenBank/DDBJ databases">
        <title>Largest Complete Mitochondrial Genome of a Gymnosperm, Sitka Spruce (Picea sitchensis), Indicates Complex Physical Structure.</title>
        <authorList>
            <person name="Jackman S.D."/>
            <person name="Coombe L."/>
            <person name="Warren R."/>
            <person name="Kirk H."/>
            <person name="Trinh E."/>
            <person name="McLeod T."/>
            <person name="Pleasance S."/>
            <person name="Pandoh P."/>
            <person name="Zhao Y."/>
            <person name="Coope R."/>
            <person name="Bousquet J."/>
            <person name="Bohlmann J.C."/>
            <person name="Jones S.J.M."/>
            <person name="Birol I."/>
        </authorList>
    </citation>
    <scope>NUCLEOTIDE SEQUENCE</scope>
    <source>
        <strain evidence="1">Q903</strain>
    </source>
</reference>
<evidence type="ECO:0000313" key="1">
    <source>
        <dbReference type="EMBL" id="QHR91701.1"/>
    </source>
</evidence>
<proteinExistence type="predicted"/>
<organism evidence="1">
    <name type="scientific">Picea sitchensis</name>
    <name type="common">Sitka spruce</name>
    <name type="synonym">Pinus sitchensis</name>
    <dbReference type="NCBI Taxonomy" id="3332"/>
    <lineage>
        <taxon>Eukaryota</taxon>
        <taxon>Viridiplantae</taxon>
        <taxon>Streptophyta</taxon>
        <taxon>Embryophyta</taxon>
        <taxon>Tracheophyta</taxon>
        <taxon>Spermatophyta</taxon>
        <taxon>Pinopsida</taxon>
        <taxon>Pinidae</taxon>
        <taxon>Conifers I</taxon>
        <taxon>Pinales</taxon>
        <taxon>Pinaceae</taxon>
        <taxon>Picea</taxon>
    </lineage>
</organism>
<protein>
    <submittedName>
        <fullName evidence="1">Uncharacterized protein</fullName>
    </submittedName>
</protein>
<sequence length="102" mass="11268">MFLSPSSSVGSSLSSFLQQNGLLILSSYLCNMQMTFGARLVYSGCSPLKRKCFIYCKRPVSARSSSANLKVAQNYLENASQFHSYLLVSSCTYQLRGTESKV</sequence>